<feature type="transmembrane region" description="Helical" evidence="1">
    <location>
        <begin position="37"/>
        <end position="54"/>
    </location>
</feature>
<gene>
    <name evidence="2" type="ORF">I6N95_06480</name>
</gene>
<dbReference type="EMBL" id="JAEEGA010000003">
    <property type="protein sequence ID" value="MBP1040643.1"/>
    <property type="molecule type" value="Genomic_DNA"/>
</dbReference>
<dbReference type="RefSeq" id="WP_209525836.1">
    <property type="nucleotide sequence ID" value="NZ_JAEEGA010000003.1"/>
</dbReference>
<dbReference type="AlphaFoldDB" id="A0A940PD85"/>
<sequence>MIKRLTTTLLGMLLYTVVAYGGNLVTGVAKHSSFWEVLGESLFFGIFVFLFQSFRRKDATDGKNDKTS</sequence>
<accession>A0A940PD85</accession>
<keyword evidence="1" id="KW-1133">Transmembrane helix</keyword>
<evidence type="ECO:0000256" key="1">
    <source>
        <dbReference type="SAM" id="Phobius"/>
    </source>
</evidence>
<comment type="caution">
    <text evidence="2">The sequence shown here is derived from an EMBL/GenBank/DDBJ whole genome shotgun (WGS) entry which is preliminary data.</text>
</comment>
<reference evidence="2" key="1">
    <citation type="submission" date="2020-12" db="EMBL/GenBank/DDBJ databases">
        <title>Vagococcus allomyrinae sp. nov. and Enterococcus lavae sp. nov., isolated from the larvae of Allomyrina dichotoma.</title>
        <authorList>
            <person name="Lee S.D."/>
        </authorList>
    </citation>
    <scope>NUCLEOTIDE SEQUENCE</scope>
    <source>
        <strain evidence="2">BWB3-3</strain>
    </source>
</reference>
<evidence type="ECO:0000313" key="2">
    <source>
        <dbReference type="EMBL" id="MBP1040643.1"/>
    </source>
</evidence>
<keyword evidence="1" id="KW-0472">Membrane</keyword>
<evidence type="ECO:0000313" key="3">
    <source>
        <dbReference type="Proteomes" id="UP000674938"/>
    </source>
</evidence>
<protein>
    <submittedName>
        <fullName evidence="2">Uncharacterized protein</fullName>
    </submittedName>
</protein>
<keyword evidence="3" id="KW-1185">Reference proteome</keyword>
<name>A0A940PD85_9ENTE</name>
<organism evidence="2 3">
    <name type="scientific">Vagococcus allomyrinae</name>
    <dbReference type="NCBI Taxonomy" id="2794353"/>
    <lineage>
        <taxon>Bacteria</taxon>
        <taxon>Bacillati</taxon>
        <taxon>Bacillota</taxon>
        <taxon>Bacilli</taxon>
        <taxon>Lactobacillales</taxon>
        <taxon>Enterococcaceae</taxon>
        <taxon>Vagococcus</taxon>
    </lineage>
</organism>
<proteinExistence type="predicted"/>
<dbReference type="Proteomes" id="UP000674938">
    <property type="component" value="Unassembled WGS sequence"/>
</dbReference>
<keyword evidence="1" id="KW-0812">Transmembrane</keyword>